<evidence type="ECO:0000313" key="2">
    <source>
        <dbReference type="Proteomes" id="UP000011991"/>
    </source>
</evidence>
<dbReference type="Proteomes" id="UP000011991">
    <property type="component" value="Unassembled WGS sequence"/>
</dbReference>
<protein>
    <submittedName>
        <fullName evidence="1">Uncharacterized protein</fullName>
    </submittedName>
</protein>
<gene>
    <name evidence="1" type="ORF">RMSM_05485</name>
</gene>
<keyword evidence="2" id="KW-1185">Reference proteome</keyword>
<dbReference type="EMBL" id="ANOG01000777">
    <property type="protein sequence ID" value="EMI17607.1"/>
    <property type="molecule type" value="Genomic_DNA"/>
</dbReference>
<accession>M5RQE3</accession>
<organism evidence="1 2">
    <name type="scientific">Rhodopirellula maiorica SM1</name>
    <dbReference type="NCBI Taxonomy" id="1265738"/>
    <lineage>
        <taxon>Bacteria</taxon>
        <taxon>Pseudomonadati</taxon>
        <taxon>Planctomycetota</taxon>
        <taxon>Planctomycetia</taxon>
        <taxon>Pirellulales</taxon>
        <taxon>Pirellulaceae</taxon>
        <taxon>Novipirellula</taxon>
    </lineage>
</organism>
<dbReference type="PATRIC" id="fig|1265738.3.peg.5491"/>
<reference evidence="1 2" key="1">
    <citation type="journal article" date="2013" name="Mar. Genomics">
        <title>Expression of sulfatases in Rhodopirellula baltica and the diversity of sulfatases in the genus Rhodopirellula.</title>
        <authorList>
            <person name="Wegner C.E."/>
            <person name="Richter-Heitmann T."/>
            <person name="Klindworth A."/>
            <person name="Klockow C."/>
            <person name="Richter M."/>
            <person name="Achstetter T."/>
            <person name="Glockner F.O."/>
            <person name="Harder J."/>
        </authorList>
    </citation>
    <scope>NUCLEOTIDE SEQUENCE [LARGE SCALE GENOMIC DNA]</scope>
    <source>
        <strain evidence="1 2">SM1</strain>
    </source>
</reference>
<dbReference type="AlphaFoldDB" id="M5RQE3"/>
<name>M5RQE3_9BACT</name>
<evidence type="ECO:0000313" key="1">
    <source>
        <dbReference type="EMBL" id="EMI17607.1"/>
    </source>
</evidence>
<comment type="caution">
    <text evidence="1">The sequence shown here is derived from an EMBL/GenBank/DDBJ whole genome shotgun (WGS) entry which is preliminary data.</text>
</comment>
<sequence length="640" mass="73401">MRANCQPSGATMRKNEVLAAIRRRYRDREPLNVSAVKREDPELVAAVYAVTPYWGWKQALADAGLSYKSIRIEIRDTVQCLLCGKSFRSLFGHLRIHETDVADYRTQFPNAEIVSESMRHDAMERHGEMSAAWLPHWEPCYTAEYVLDRVKAYADCGMWMELTTIERVDASLLRMIRSYLDETSWDDALRIIGLDPVVYRGCHRPDDFSLADLQSFLEQRRRAGLLSTPSALFATYDDRHRRPRVFVWAMQRYGNWSVALDAAGVDRSDPLFGGVRYLTKESVVEDLQRLQHELPDMSHCTANLLPYGIQLTKAASRYFGNWDAALDAADIPVDIRHRSVTYDSADEVVAAITERLTNEFSVAPLDVFFGARSDIQLWKAAFRFFPSWRAAVVKSGGTSAQVKQAAQTPLGTRAKVLRELRKRSSDVSRLAITSLTSDVADKHLHAMASGFFGDWQSAVRAIGVDPKSYHQWNLDPHRKYVEKESIVKEIQRRQRASEPLHTRGLTDGEHVDVPLLYAARKVFGNWESAIRAAGIDYDTIVRKRQDYDAYRDRVYRNYMSADQVINELKRRHAESMPLHVRGVTHNTNPEYRDYALFRAAKEYFGTWEAALTEAGIDVESVRPAWVTKRSERLRKKQQRR</sequence>
<proteinExistence type="predicted"/>